<dbReference type="EMBL" id="LAVV01000899">
    <property type="protein sequence ID" value="KNZ63954.1"/>
    <property type="molecule type" value="Genomic_DNA"/>
</dbReference>
<dbReference type="AlphaFoldDB" id="A0A0L6VTC3"/>
<name>A0A0L6VTC3_9BASI</name>
<dbReference type="VEuPathDB" id="FungiDB:VP01_1080g8"/>
<comment type="caution">
    <text evidence="1">The sequence shown here is derived from an EMBL/GenBank/DDBJ whole genome shotgun (WGS) entry which is preliminary data.</text>
</comment>
<dbReference type="Proteomes" id="UP000037035">
    <property type="component" value="Unassembled WGS sequence"/>
</dbReference>
<keyword evidence="2" id="KW-1185">Reference proteome</keyword>
<sequence length="371" mass="43424">MYSCRLPVDYNPLVFGHSGTGVPDLALILQPHLRMIYRFFLLFPTAIRWRRSCFLCCHCYRLEGRQTQTCNITTHGEPDQCLLALSLRLILRLLNILDHLFYINCFIQNMHLIKPKLKGTFLGGRVAVDFLLFLQSQTVGIGKQFFVFVFLFELILLRNGQYLWKQCPNQQNFLLNSCRKNSQDCARTVVWNLKFYPIQLPTLQDKLPAFLNSEKVKFLCGSKIPTGPQHSPSSGRTFGRHIGVIPWCLLFLKPYYMCERIAVYRTTDSYFLMRKNQNLHTLFGHYKYTSPSNQYHLNVTQFTQTQQSQHTLHNYQTSSALNYEITSECCEETKRTRNMSEEKRNRTVKQIEKKQNTLSAWLSSLLDILFP</sequence>
<reference evidence="1 2" key="1">
    <citation type="submission" date="2015-08" db="EMBL/GenBank/DDBJ databases">
        <title>Next Generation Sequencing and Analysis of the Genome of Puccinia sorghi L Schw, the Causal Agent of Maize Common Rust.</title>
        <authorList>
            <person name="Rochi L."/>
            <person name="Burguener G."/>
            <person name="Darino M."/>
            <person name="Turjanski A."/>
            <person name="Kreff E."/>
            <person name="Dieguez M.J."/>
            <person name="Sacco F."/>
        </authorList>
    </citation>
    <scope>NUCLEOTIDE SEQUENCE [LARGE SCALE GENOMIC DNA]</scope>
    <source>
        <strain evidence="1 2">RO10H11247</strain>
    </source>
</reference>
<evidence type="ECO:0000313" key="2">
    <source>
        <dbReference type="Proteomes" id="UP000037035"/>
    </source>
</evidence>
<organism evidence="1 2">
    <name type="scientific">Puccinia sorghi</name>
    <dbReference type="NCBI Taxonomy" id="27349"/>
    <lineage>
        <taxon>Eukaryota</taxon>
        <taxon>Fungi</taxon>
        <taxon>Dikarya</taxon>
        <taxon>Basidiomycota</taxon>
        <taxon>Pucciniomycotina</taxon>
        <taxon>Pucciniomycetes</taxon>
        <taxon>Pucciniales</taxon>
        <taxon>Pucciniaceae</taxon>
        <taxon>Puccinia</taxon>
    </lineage>
</organism>
<gene>
    <name evidence="1" type="ORF">VP01_1080g8</name>
</gene>
<evidence type="ECO:0000313" key="1">
    <source>
        <dbReference type="EMBL" id="KNZ63954.1"/>
    </source>
</evidence>
<protein>
    <submittedName>
        <fullName evidence="1">Uncharacterized protein</fullName>
    </submittedName>
</protein>
<accession>A0A0L6VTC3</accession>
<proteinExistence type="predicted"/>